<evidence type="ECO:0000313" key="5">
    <source>
        <dbReference type="EMBL" id="KAH0620028.1"/>
    </source>
</evidence>
<dbReference type="InterPro" id="IPR042998">
    <property type="entry name" value="PLIN1"/>
</dbReference>
<dbReference type="InterPro" id="IPR004279">
    <property type="entry name" value="Perilipin"/>
</dbReference>
<dbReference type="Pfam" id="PF03036">
    <property type="entry name" value="Perilipin"/>
    <property type="match status" value="1"/>
</dbReference>
<sequence>MMATKHKQAMQNGTSKENNALQRILHLPVVNSTCNSLQKTYATTKEAHPLMAFLCTAYERGVQGASSLAAWSMRPVVQKLEPQFAVANVLACQGLDQLEQKIPALHKPLEEVTSDLKESILTQIQKSVHIIVGILNKAMGLAAENYERPKNSVKATMEYARSSRVSQEPEAGAEAVTGKLEKLMDFFLPKEEARAGPYHYLGYLWRWFQTTKGAELQHRLGSLAQNLHTAYLSTVLLVKNAPFIAWNTAGQLLHVSTRKAVSEASEKVGLLQGIASKLLGTIIYYVPLPKVLEEEEETATADQVEPSQEEEDAWLVATLRLQERRRSSRGHYPIPFINLDDPPQEDLFLRHRSPAFEAEYIGSRKSAFSPYKEGAGRRRWSEGLFRPPPEVTYTRAQHTGLYNTTPKKD</sequence>
<feature type="region of interest" description="Disordered" evidence="4">
    <location>
        <begin position="379"/>
        <end position="409"/>
    </location>
</feature>
<dbReference type="PANTHER" id="PTHR47138">
    <property type="entry name" value="PERILIPIN-1"/>
    <property type="match status" value="1"/>
</dbReference>
<comment type="caution">
    <text evidence="5">The sequence shown here is derived from an EMBL/GenBank/DDBJ whole genome shotgun (WGS) entry which is preliminary data.</text>
</comment>
<comment type="subcellular location">
    <subcellularLocation>
        <location evidence="1">Lipid droplet</location>
    </subcellularLocation>
</comment>
<gene>
    <name evidence="5" type="ORF">JD844_014538</name>
</gene>
<accession>A0ABQ7SRU9</accession>
<dbReference type="PANTHER" id="PTHR47138:SF1">
    <property type="entry name" value="PERILIPIN-1"/>
    <property type="match status" value="1"/>
</dbReference>
<comment type="similarity">
    <text evidence="2">Belongs to the perilipin family.</text>
</comment>
<evidence type="ECO:0008006" key="7">
    <source>
        <dbReference type="Google" id="ProtNLM"/>
    </source>
</evidence>
<evidence type="ECO:0000256" key="2">
    <source>
        <dbReference type="ARBA" id="ARBA00006311"/>
    </source>
</evidence>
<name>A0ABQ7SRU9_PHRPL</name>
<protein>
    <recommendedName>
        <fullName evidence="7">Perilipin</fullName>
    </recommendedName>
</protein>
<evidence type="ECO:0000256" key="1">
    <source>
        <dbReference type="ARBA" id="ARBA00004502"/>
    </source>
</evidence>
<organism evidence="5 6">
    <name type="scientific">Phrynosoma platyrhinos</name>
    <name type="common">Desert horned lizard</name>
    <dbReference type="NCBI Taxonomy" id="52577"/>
    <lineage>
        <taxon>Eukaryota</taxon>
        <taxon>Metazoa</taxon>
        <taxon>Chordata</taxon>
        <taxon>Craniata</taxon>
        <taxon>Vertebrata</taxon>
        <taxon>Euteleostomi</taxon>
        <taxon>Lepidosauria</taxon>
        <taxon>Squamata</taxon>
        <taxon>Bifurcata</taxon>
        <taxon>Unidentata</taxon>
        <taxon>Episquamata</taxon>
        <taxon>Toxicofera</taxon>
        <taxon>Iguania</taxon>
        <taxon>Phrynosomatidae</taxon>
        <taxon>Phrynosomatinae</taxon>
        <taxon>Phrynosoma</taxon>
    </lineage>
</organism>
<reference evidence="5 6" key="1">
    <citation type="journal article" date="2022" name="Gigascience">
        <title>A chromosome-level genome assembly and annotation of the desert horned lizard, Phrynosoma platyrhinos, provides insight into chromosomal rearrangements among reptiles.</title>
        <authorList>
            <person name="Koochekian N."/>
            <person name="Ascanio A."/>
            <person name="Farleigh K."/>
            <person name="Card D.C."/>
            <person name="Schield D.R."/>
            <person name="Castoe T.A."/>
            <person name="Jezkova T."/>
        </authorList>
    </citation>
    <scope>NUCLEOTIDE SEQUENCE [LARGE SCALE GENOMIC DNA]</scope>
    <source>
        <strain evidence="5">NK-2021</strain>
    </source>
</reference>
<keyword evidence="3" id="KW-0551">Lipid droplet</keyword>
<dbReference type="Proteomes" id="UP000826234">
    <property type="component" value="Unassembled WGS sequence"/>
</dbReference>
<evidence type="ECO:0000256" key="4">
    <source>
        <dbReference type="SAM" id="MobiDB-lite"/>
    </source>
</evidence>
<proteinExistence type="inferred from homology"/>
<evidence type="ECO:0000256" key="3">
    <source>
        <dbReference type="ARBA" id="ARBA00022677"/>
    </source>
</evidence>
<keyword evidence="6" id="KW-1185">Reference proteome</keyword>
<evidence type="ECO:0000313" key="6">
    <source>
        <dbReference type="Proteomes" id="UP000826234"/>
    </source>
</evidence>
<feature type="compositionally biased region" description="Polar residues" evidence="4">
    <location>
        <begin position="394"/>
        <end position="409"/>
    </location>
</feature>
<dbReference type="EMBL" id="JAIPUX010003439">
    <property type="protein sequence ID" value="KAH0620028.1"/>
    <property type="molecule type" value="Genomic_DNA"/>
</dbReference>